<evidence type="ECO:0000313" key="2">
    <source>
        <dbReference type="Proteomes" id="UP000220836"/>
    </source>
</evidence>
<dbReference type="RefSeq" id="WP_255253600.1">
    <property type="nucleotide sequence ID" value="NZ_FXYH01000003.1"/>
</dbReference>
<sequence length="680" mass="74358">MGNRLPTTELQDAGGATLRRLCVYNGGFLTQKRVRQLLKGAGFRTALGIPRTGDAVGVWGQSPTSHRGEAIAAKYSAPIVRVEDAFLRSLHPGRSGEPPVGLLIDQTGLHFDPSSPSDLETLLKTHPLDDGALMSRARAGMARMREAHLSKYSATDPSLAPPAPGYVLVVDQTVGDASVRASRGNRSRFLEMLFVAQEENPGARIVIKTHPETTAGFRGGHYRSDDTTDKIVLCDAPLSPYQLLEGAVAVYTLSSQMGFEAIIAGHKPRVFGGPFYAGWGLTTDEDVFARRRRDLSRSQLFAAAMLLYPQWFDPYANAPGSFEDALGAVEAQTRSWREDKQGWVATGMRLWKRQPLQRAFGSQRPVIYQNDRVKACETAEKTDRKVMEWAGKAGPGTVRVEDGFLRSRGLGAALVPAMSLVLDDLGIYYDPSQPSRLEQLIQGAAAGLRVDQIERSERLRDRLLRAGLSKYNLSGDLPTLPLGHRILVPGQVEDDASILTGSSQVTTNSELLRVTREANPDAVIVWKPHPDVQAGLRAGLVDNPLKWADIALENCDISDLLQSVDEVWTMTSLTGFEGLLRSCRVTTLGAPFYAGWGLTRDLGTIPERRLQGARPDLNALIHAVLIDYPRYFDPVTGLACPVETIIERLQSGSIPHPGIGNRLLSKLQGALASQAHLWRR</sequence>
<dbReference type="CDD" id="cd16440">
    <property type="entry name" value="beta_Kdo_transferase_KpsC_1"/>
    <property type="match status" value="1"/>
</dbReference>
<organism evidence="1 2">
    <name type="scientific">Pelagimonas varians</name>
    <dbReference type="NCBI Taxonomy" id="696760"/>
    <lineage>
        <taxon>Bacteria</taxon>
        <taxon>Pseudomonadati</taxon>
        <taxon>Pseudomonadota</taxon>
        <taxon>Alphaproteobacteria</taxon>
        <taxon>Rhodobacterales</taxon>
        <taxon>Roseobacteraceae</taxon>
        <taxon>Pelagimonas</taxon>
    </lineage>
</organism>
<reference evidence="1 2" key="1">
    <citation type="submission" date="2017-05" db="EMBL/GenBank/DDBJ databases">
        <authorList>
            <person name="Song R."/>
            <person name="Chenine A.L."/>
            <person name="Ruprecht R.M."/>
        </authorList>
    </citation>
    <scope>NUCLEOTIDE SEQUENCE [LARGE SCALE GENOMIC DNA]</scope>
    <source>
        <strain evidence="1 2">CECT 8663</strain>
    </source>
</reference>
<proteinExistence type="predicted"/>
<dbReference type="EMBL" id="FXYH01000003">
    <property type="protein sequence ID" value="SMX37062.1"/>
    <property type="molecule type" value="Genomic_DNA"/>
</dbReference>
<gene>
    <name evidence="1" type="ORF">PEV8663_00900</name>
</gene>
<dbReference type="CDD" id="cd16439">
    <property type="entry name" value="beta_Kdo_transferase_KpsC_2"/>
    <property type="match status" value="1"/>
</dbReference>
<dbReference type="InterPro" id="IPR007833">
    <property type="entry name" value="Capsule_polysaccharide_synth"/>
</dbReference>
<keyword evidence="2" id="KW-1185">Reference proteome</keyword>
<evidence type="ECO:0000313" key="1">
    <source>
        <dbReference type="EMBL" id="SMX37062.1"/>
    </source>
</evidence>
<accession>A0A238K4N3</accession>
<protein>
    <submittedName>
        <fullName evidence="1">Capsule polysaccharide biosynthesis protein</fullName>
    </submittedName>
</protein>
<dbReference type="Proteomes" id="UP000220836">
    <property type="component" value="Unassembled WGS sequence"/>
</dbReference>
<name>A0A238K4N3_9RHOB</name>
<dbReference type="GO" id="GO:0000271">
    <property type="term" value="P:polysaccharide biosynthetic process"/>
    <property type="evidence" value="ECO:0007669"/>
    <property type="project" value="InterPro"/>
</dbReference>
<dbReference type="Pfam" id="PF05159">
    <property type="entry name" value="Capsule_synth"/>
    <property type="match status" value="4"/>
</dbReference>
<dbReference type="AlphaFoldDB" id="A0A238K4N3"/>
<dbReference type="GO" id="GO:0015774">
    <property type="term" value="P:polysaccharide transport"/>
    <property type="evidence" value="ECO:0007669"/>
    <property type="project" value="InterPro"/>
</dbReference>